<sequence>MIAYSFLDSATPISEAPGAELAFMTIAKLFSPSLAEIFPVKVATQRVFGFFRLSLTGVKSSFDRDAR</sequence>
<protein>
    <submittedName>
        <fullName evidence="1">Uncharacterized protein</fullName>
    </submittedName>
</protein>
<evidence type="ECO:0000313" key="1">
    <source>
        <dbReference type="EMBL" id="EGJ33041.1"/>
    </source>
</evidence>
<name>F4XR66_9CYAN</name>
<reference evidence="2" key="1">
    <citation type="journal article" date="2011" name="Proc. Natl. Acad. Sci. U.S.A.">
        <title>Genomic insights into the physiology and ecology of the marine filamentous cyanobacterium Lyngbya majuscula.</title>
        <authorList>
            <person name="Jones A.C."/>
            <person name="Monroe E.A."/>
            <person name="Podell S."/>
            <person name="Hess W.R."/>
            <person name="Klages S."/>
            <person name="Esquenazi E."/>
            <person name="Niessen S."/>
            <person name="Hoover H."/>
            <person name="Rothmann M."/>
            <person name="Lasken R.S."/>
            <person name="Yates J.R.III."/>
            <person name="Reinhardt R."/>
            <person name="Kube M."/>
            <person name="Burkart M.D."/>
            <person name="Allen E.E."/>
            <person name="Dorrestein P.C."/>
            <person name="Gerwick W.H."/>
            <person name="Gerwick L."/>
        </authorList>
    </citation>
    <scope>NUCLEOTIDE SEQUENCE [LARGE SCALE GENOMIC DNA]</scope>
    <source>
        <strain evidence="2">3L</strain>
    </source>
</reference>
<evidence type="ECO:0000313" key="2">
    <source>
        <dbReference type="Proteomes" id="UP000003959"/>
    </source>
</evidence>
<dbReference type="Proteomes" id="UP000003959">
    <property type="component" value="Unassembled WGS sequence"/>
</dbReference>
<dbReference type="AlphaFoldDB" id="F4XR66"/>
<keyword evidence="2" id="KW-1185">Reference proteome</keyword>
<dbReference type="HOGENOM" id="CLU_2807739_0_0_3"/>
<organism evidence="1 2">
    <name type="scientific">Moorena producens 3L</name>
    <dbReference type="NCBI Taxonomy" id="489825"/>
    <lineage>
        <taxon>Bacteria</taxon>
        <taxon>Bacillati</taxon>
        <taxon>Cyanobacteriota</taxon>
        <taxon>Cyanophyceae</taxon>
        <taxon>Coleofasciculales</taxon>
        <taxon>Coleofasciculaceae</taxon>
        <taxon>Moorena</taxon>
    </lineage>
</organism>
<gene>
    <name evidence="1" type="ORF">LYNGBM3L_55260</name>
</gene>
<proteinExistence type="predicted"/>
<accession>F4XR66</accession>
<dbReference type="EMBL" id="GL890874">
    <property type="protein sequence ID" value="EGJ33041.1"/>
    <property type="molecule type" value="Genomic_DNA"/>
</dbReference>